<dbReference type="InterPro" id="IPR036138">
    <property type="entry name" value="PBP_dimer_sf"/>
</dbReference>
<feature type="compositionally biased region" description="Basic residues" evidence="4">
    <location>
        <begin position="9"/>
        <end position="26"/>
    </location>
</feature>
<dbReference type="RefSeq" id="WP_137815820.1">
    <property type="nucleotide sequence ID" value="NZ_BJFL01000029.1"/>
</dbReference>
<dbReference type="AlphaFoldDB" id="A0A4D4JEP1"/>
<name>A0A4D4JEP1_9PSEU</name>
<dbReference type="Gene3D" id="3.40.710.10">
    <property type="entry name" value="DD-peptidase/beta-lactamase superfamily"/>
    <property type="match status" value="1"/>
</dbReference>
<dbReference type="Pfam" id="PF00905">
    <property type="entry name" value="Transpeptidase"/>
    <property type="match status" value="1"/>
</dbReference>
<keyword evidence="7" id="KW-0132">Cell division</keyword>
<dbReference type="EMBL" id="BJFL01000029">
    <property type="protein sequence ID" value="GDY32826.1"/>
    <property type="molecule type" value="Genomic_DNA"/>
</dbReference>
<gene>
    <name evidence="7" type="primary">ftsI</name>
    <name evidence="7" type="ORF">GTS_44590</name>
</gene>
<evidence type="ECO:0000256" key="4">
    <source>
        <dbReference type="SAM" id="MobiDB-lite"/>
    </source>
</evidence>
<reference evidence="8" key="1">
    <citation type="submission" date="2019-04" db="EMBL/GenBank/DDBJ databases">
        <title>Draft genome sequence of Pseudonocardiaceae bacterium SL3-2-4.</title>
        <authorList>
            <person name="Ningsih F."/>
            <person name="Yokota A."/>
            <person name="Sakai Y."/>
            <person name="Nanatani K."/>
            <person name="Yabe S."/>
            <person name="Oetari A."/>
            <person name="Sjamsuridzal W."/>
        </authorList>
    </citation>
    <scope>NUCLEOTIDE SEQUENCE [LARGE SCALE GENOMIC DNA]</scope>
    <source>
        <strain evidence="8">SL3-2-4</strain>
    </source>
</reference>
<dbReference type="InterPro" id="IPR050515">
    <property type="entry name" value="Beta-lactam/transpept"/>
</dbReference>
<dbReference type="Gene3D" id="3.30.450.330">
    <property type="match status" value="1"/>
</dbReference>
<evidence type="ECO:0000256" key="3">
    <source>
        <dbReference type="ARBA" id="ARBA00023136"/>
    </source>
</evidence>
<dbReference type="InterPro" id="IPR001460">
    <property type="entry name" value="PCN-bd_Tpept"/>
</dbReference>
<protein>
    <submittedName>
        <fullName evidence="7">Cell division protein FtsI</fullName>
    </submittedName>
</protein>
<keyword evidence="8" id="KW-1185">Reference proteome</keyword>
<dbReference type="InterPro" id="IPR012338">
    <property type="entry name" value="Beta-lactam/transpept-like"/>
</dbReference>
<sequence length="629" mass="67838">MPRGPAARPARRRPPTVRRDRRTGTRSHRARILIGRLLMVLALLVAGVRLVQVQGFEATALSTRAEQQRTTTKDIPAERGSILDRNGTPLAFSQEARSLWVLPRLMKKTWTEEARKDPSRGNFDTHTAEIAATMHRVLGDAVNEQDLLAKLRADTSFVYLVDNVDPVKAAQITKTFPDVGSEYRAIREYPQGTVASNIVGLANWRKDQQPPGTHGIAGLESSLDNVLSGSPGRMVVDTEQGNNDVVIPGTERDLVPATPGSDVQLTIDTDVQYTAQHLMADYVRKTGARDGSMVVMDAHTGEVYALANDTAFDPNSRVVTLNQLANPAVTTPYEPGSVNKVVTAAAGIEYGAVKPDTVIQVPGELPVADRVIHDAWPHGTINLTFTGVLARSSNIGTVLTAQKVGPDRFADMLQRLGLGQRTGIGLPGESPGSVPPRNQWSGSTFGNLPIGQGLSMTVLQMAGMYQAIANDGVRVPPRIVQAEIRPDGTRQEEPRPAGVRVVSPDTARTVRDMLRAVTQDAPGVGERGTGTSAALPGYQISGKTGTAQQVDPNCGCYSDSKYWITFAGMLPAENPRFVIGIMLDAPDYSRPEGRSAAPIFHDMASYLAQRYQIPVSPRPSPIVPLTLQP</sequence>
<accession>A0A4D4JEP1</accession>
<organism evidence="7 8">
    <name type="scientific">Gandjariella thermophila</name>
    <dbReference type="NCBI Taxonomy" id="1931992"/>
    <lineage>
        <taxon>Bacteria</taxon>
        <taxon>Bacillati</taxon>
        <taxon>Actinomycetota</taxon>
        <taxon>Actinomycetes</taxon>
        <taxon>Pseudonocardiales</taxon>
        <taxon>Pseudonocardiaceae</taxon>
        <taxon>Gandjariella</taxon>
    </lineage>
</organism>
<evidence type="ECO:0000313" key="7">
    <source>
        <dbReference type="EMBL" id="GDY32826.1"/>
    </source>
</evidence>
<dbReference type="Gene3D" id="3.90.1310.10">
    <property type="entry name" value="Penicillin-binding protein 2a (Domain 2)"/>
    <property type="match status" value="1"/>
</dbReference>
<keyword evidence="7" id="KW-0131">Cell cycle</keyword>
<comment type="similarity">
    <text evidence="2">Belongs to the transpeptidase family.</text>
</comment>
<dbReference type="GO" id="GO:0071555">
    <property type="term" value="P:cell wall organization"/>
    <property type="evidence" value="ECO:0007669"/>
    <property type="project" value="TreeGrafter"/>
</dbReference>
<evidence type="ECO:0000313" key="8">
    <source>
        <dbReference type="Proteomes" id="UP000298860"/>
    </source>
</evidence>
<keyword evidence="3" id="KW-0472">Membrane</keyword>
<dbReference type="OrthoDB" id="9789078at2"/>
<dbReference type="InterPro" id="IPR005311">
    <property type="entry name" value="PBP_dimer"/>
</dbReference>
<comment type="subcellular location">
    <subcellularLocation>
        <location evidence="1">Membrane</location>
    </subcellularLocation>
</comment>
<dbReference type="PANTHER" id="PTHR30627">
    <property type="entry name" value="PEPTIDOGLYCAN D,D-TRANSPEPTIDASE"/>
    <property type="match status" value="1"/>
</dbReference>
<dbReference type="Pfam" id="PF03717">
    <property type="entry name" value="PBP_dimer"/>
    <property type="match status" value="1"/>
</dbReference>
<dbReference type="PANTHER" id="PTHR30627:SF1">
    <property type="entry name" value="PEPTIDOGLYCAN D,D-TRANSPEPTIDASE FTSI"/>
    <property type="match status" value="1"/>
</dbReference>
<dbReference type="GO" id="GO:0008658">
    <property type="term" value="F:penicillin binding"/>
    <property type="evidence" value="ECO:0007669"/>
    <property type="project" value="InterPro"/>
</dbReference>
<proteinExistence type="inferred from homology"/>
<feature type="domain" description="Penicillin-binding protein transpeptidase" evidence="5">
    <location>
        <begin position="291"/>
        <end position="603"/>
    </location>
</feature>
<feature type="region of interest" description="Disordered" evidence="4">
    <location>
        <begin position="1"/>
        <end position="26"/>
    </location>
</feature>
<evidence type="ECO:0000259" key="5">
    <source>
        <dbReference type="Pfam" id="PF00905"/>
    </source>
</evidence>
<dbReference type="Proteomes" id="UP000298860">
    <property type="component" value="Unassembled WGS sequence"/>
</dbReference>
<feature type="domain" description="Penicillin-binding protein dimerisation" evidence="6">
    <location>
        <begin position="75"/>
        <end position="243"/>
    </location>
</feature>
<dbReference type="SUPFAM" id="SSF56519">
    <property type="entry name" value="Penicillin binding protein dimerisation domain"/>
    <property type="match status" value="1"/>
</dbReference>
<dbReference type="GO" id="GO:0051301">
    <property type="term" value="P:cell division"/>
    <property type="evidence" value="ECO:0007669"/>
    <property type="project" value="UniProtKB-KW"/>
</dbReference>
<evidence type="ECO:0000256" key="2">
    <source>
        <dbReference type="ARBA" id="ARBA00007171"/>
    </source>
</evidence>
<comment type="caution">
    <text evidence="7">The sequence shown here is derived from an EMBL/GenBank/DDBJ whole genome shotgun (WGS) entry which is preliminary data.</text>
</comment>
<evidence type="ECO:0000256" key="1">
    <source>
        <dbReference type="ARBA" id="ARBA00004370"/>
    </source>
</evidence>
<dbReference type="SUPFAM" id="SSF56601">
    <property type="entry name" value="beta-lactamase/transpeptidase-like"/>
    <property type="match status" value="1"/>
</dbReference>
<evidence type="ECO:0000259" key="6">
    <source>
        <dbReference type="Pfam" id="PF03717"/>
    </source>
</evidence>
<dbReference type="GO" id="GO:0005886">
    <property type="term" value="C:plasma membrane"/>
    <property type="evidence" value="ECO:0007669"/>
    <property type="project" value="TreeGrafter"/>
</dbReference>